<comment type="caution">
    <text evidence="9">The sequence shown here is derived from an EMBL/GenBank/DDBJ whole genome shotgun (WGS) entry which is preliminary data.</text>
</comment>
<dbReference type="EMBL" id="JABDTM020028073">
    <property type="protein sequence ID" value="KAH0809543.1"/>
    <property type="molecule type" value="Genomic_DNA"/>
</dbReference>
<dbReference type="PANTHER" id="PTHR21143:SF104">
    <property type="entry name" value="GUSTATORY RECEPTOR 8A-RELATED"/>
    <property type="match status" value="1"/>
</dbReference>
<sequence length="398" mass="45312">MKLLTYQEIFSCVHTTSQILGTYGFKRINGILHLSKWRLVQSAISISLCIALTTYYFTNSRYELMNEFARVKIINFLLIFRAVANVTVLAMLTTLCYVCAKKTTAAMIELHKVDQILLKLGQIEQLARANWRTRNSAIFLVLVVNIALNLIEGVLKALTKMDKQIVYFIVVTYPRIALTNFNTSFFIMILMVEERFRIINGLILKRINGAGRYSKEANFCEAIDELVFIHKSLVRISKGINQIFYVTALFFITADFILLVGDLYIIMYALFSGFFHKHVRTIISLVKNCTSYVTDLFYFAKRSSDLCHEANRTRVLLAGIHINIEKEEERNTVITSILKLIHNKLDITACRLFSINNALLFSICGAASSYLFIMLQLDLGSVIDGQDSTNFTNSSLGN</sequence>
<proteinExistence type="inferred from homology"/>
<feature type="transmembrane region" description="Helical" evidence="8">
    <location>
        <begin position="137"/>
        <end position="159"/>
    </location>
</feature>
<dbReference type="Pfam" id="PF08395">
    <property type="entry name" value="7tm_7"/>
    <property type="match status" value="1"/>
</dbReference>
<evidence type="ECO:0000256" key="4">
    <source>
        <dbReference type="ARBA" id="ARBA00022989"/>
    </source>
</evidence>
<feature type="transmembrane region" description="Helical" evidence="8">
    <location>
        <begin position="39"/>
        <end position="58"/>
    </location>
</feature>
<comment type="caution">
    <text evidence="8">Lacks conserved residue(s) required for the propagation of feature annotation.</text>
</comment>
<comment type="subcellular location">
    <subcellularLocation>
        <location evidence="1 8">Cell membrane</location>
        <topology evidence="1 8">Multi-pass membrane protein</topology>
    </subcellularLocation>
</comment>
<dbReference type="GO" id="GO:0030424">
    <property type="term" value="C:axon"/>
    <property type="evidence" value="ECO:0007669"/>
    <property type="project" value="TreeGrafter"/>
</dbReference>
<name>A0A8J6L855_TENMO</name>
<keyword evidence="2 8" id="KW-1003">Cell membrane</keyword>
<dbReference type="PANTHER" id="PTHR21143">
    <property type="entry name" value="INVERTEBRATE GUSTATORY RECEPTOR"/>
    <property type="match status" value="1"/>
</dbReference>
<keyword evidence="3 8" id="KW-0812">Transmembrane</keyword>
<evidence type="ECO:0000256" key="5">
    <source>
        <dbReference type="ARBA" id="ARBA00023136"/>
    </source>
</evidence>
<dbReference type="GO" id="GO:0007635">
    <property type="term" value="P:chemosensory behavior"/>
    <property type="evidence" value="ECO:0007669"/>
    <property type="project" value="TreeGrafter"/>
</dbReference>
<dbReference type="GO" id="GO:0007165">
    <property type="term" value="P:signal transduction"/>
    <property type="evidence" value="ECO:0007669"/>
    <property type="project" value="UniProtKB-KW"/>
</dbReference>
<evidence type="ECO:0000256" key="8">
    <source>
        <dbReference type="RuleBase" id="RU363108"/>
    </source>
</evidence>
<dbReference type="GO" id="GO:0030425">
    <property type="term" value="C:dendrite"/>
    <property type="evidence" value="ECO:0007669"/>
    <property type="project" value="TreeGrafter"/>
</dbReference>
<protein>
    <recommendedName>
        <fullName evidence="8">Gustatory receptor</fullName>
    </recommendedName>
</protein>
<accession>A0A8J6L855</accession>
<feature type="transmembrane region" description="Helical" evidence="8">
    <location>
        <begin position="78"/>
        <end position="100"/>
    </location>
</feature>
<evidence type="ECO:0000256" key="6">
    <source>
        <dbReference type="ARBA" id="ARBA00023170"/>
    </source>
</evidence>
<reference evidence="9" key="2">
    <citation type="submission" date="2021-08" db="EMBL/GenBank/DDBJ databases">
        <authorList>
            <person name="Eriksson T."/>
        </authorList>
    </citation>
    <scope>NUCLEOTIDE SEQUENCE</scope>
    <source>
        <strain evidence="9">Stoneville</strain>
        <tissue evidence="9">Whole head</tissue>
    </source>
</reference>
<evidence type="ECO:0000256" key="2">
    <source>
        <dbReference type="ARBA" id="ARBA00022475"/>
    </source>
</evidence>
<dbReference type="GO" id="GO:0050909">
    <property type="term" value="P:sensory perception of taste"/>
    <property type="evidence" value="ECO:0007669"/>
    <property type="project" value="InterPro"/>
</dbReference>
<dbReference type="GO" id="GO:0005886">
    <property type="term" value="C:plasma membrane"/>
    <property type="evidence" value="ECO:0007669"/>
    <property type="project" value="UniProtKB-SubCell"/>
</dbReference>
<keyword evidence="10" id="KW-1185">Reference proteome</keyword>
<evidence type="ECO:0000313" key="10">
    <source>
        <dbReference type="Proteomes" id="UP000719412"/>
    </source>
</evidence>
<dbReference type="GO" id="GO:0043025">
    <property type="term" value="C:neuronal cell body"/>
    <property type="evidence" value="ECO:0007669"/>
    <property type="project" value="TreeGrafter"/>
</dbReference>
<reference evidence="9" key="1">
    <citation type="journal article" date="2020" name="J Insects Food Feed">
        <title>The yellow mealworm (Tenebrio molitor) genome: a resource for the emerging insects as food and feed industry.</title>
        <authorList>
            <person name="Eriksson T."/>
            <person name="Andere A."/>
            <person name="Kelstrup H."/>
            <person name="Emery V."/>
            <person name="Picard C."/>
        </authorList>
    </citation>
    <scope>NUCLEOTIDE SEQUENCE</scope>
    <source>
        <strain evidence="9">Stoneville</strain>
        <tissue evidence="9">Whole head</tissue>
    </source>
</reference>
<dbReference type="Proteomes" id="UP000719412">
    <property type="component" value="Unassembled WGS sequence"/>
</dbReference>
<feature type="transmembrane region" description="Helical" evidence="8">
    <location>
        <begin position="243"/>
        <end position="271"/>
    </location>
</feature>
<evidence type="ECO:0000313" key="9">
    <source>
        <dbReference type="EMBL" id="KAH0809543.1"/>
    </source>
</evidence>
<evidence type="ECO:0000256" key="3">
    <source>
        <dbReference type="ARBA" id="ARBA00022692"/>
    </source>
</evidence>
<evidence type="ECO:0000256" key="7">
    <source>
        <dbReference type="ARBA" id="ARBA00023224"/>
    </source>
</evidence>
<dbReference type="AlphaFoldDB" id="A0A8J6L855"/>
<dbReference type="InterPro" id="IPR013604">
    <property type="entry name" value="7TM_chemorcpt"/>
</dbReference>
<organism evidence="9 10">
    <name type="scientific">Tenebrio molitor</name>
    <name type="common">Yellow mealworm beetle</name>
    <dbReference type="NCBI Taxonomy" id="7067"/>
    <lineage>
        <taxon>Eukaryota</taxon>
        <taxon>Metazoa</taxon>
        <taxon>Ecdysozoa</taxon>
        <taxon>Arthropoda</taxon>
        <taxon>Hexapoda</taxon>
        <taxon>Insecta</taxon>
        <taxon>Pterygota</taxon>
        <taxon>Neoptera</taxon>
        <taxon>Endopterygota</taxon>
        <taxon>Coleoptera</taxon>
        <taxon>Polyphaga</taxon>
        <taxon>Cucujiformia</taxon>
        <taxon>Tenebrionidae</taxon>
        <taxon>Tenebrio</taxon>
    </lineage>
</organism>
<dbReference type="GO" id="GO:0008049">
    <property type="term" value="P:male courtship behavior"/>
    <property type="evidence" value="ECO:0007669"/>
    <property type="project" value="TreeGrafter"/>
</dbReference>
<comment type="similarity">
    <text evidence="8">Belongs to the insect chemoreceptor superfamily. Gustatory receptor (GR) family.</text>
</comment>
<keyword evidence="4 8" id="KW-1133">Transmembrane helix</keyword>
<comment type="function">
    <text evidence="8">Gustatory receptor which mediates acceptance or avoidance behavior, depending on its substrates.</text>
</comment>
<keyword evidence="6 8" id="KW-0675">Receptor</keyword>
<keyword evidence="5 8" id="KW-0472">Membrane</keyword>
<evidence type="ECO:0000256" key="1">
    <source>
        <dbReference type="ARBA" id="ARBA00004651"/>
    </source>
</evidence>
<keyword evidence="7 8" id="KW-0807">Transducer</keyword>
<feature type="transmembrane region" description="Helical" evidence="8">
    <location>
        <begin position="165"/>
        <end position="192"/>
    </location>
</feature>
<gene>
    <name evidence="9" type="ORF">GEV33_013248</name>
</gene>